<dbReference type="AlphaFoldDB" id="A0A6N4RBT9"/>
<comment type="caution">
    <text evidence="1">The sequence shown here is derived from an EMBL/GenBank/DDBJ whole genome shotgun (WGS) entry which is preliminary data.</text>
</comment>
<gene>
    <name evidence="1" type="ORF">DI628_07330</name>
</gene>
<dbReference type="Proteomes" id="UP000320948">
    <property type="component" value="Unassembled WGS sequence"/>
</dbReference>
<reference evidence="1 2" key="1">
    <citation type="journal article" date="2017" name="Nat. Commun.">
        <title>In situ click chemistry generation of cyclooxygenase-2 inhibitors.</title>
        <authorList>
            <person name="Bhardwaj A."/>
            <person name="Kaur J."/>
            <person name="Wuest M."/>
            <person name="Wuest F."/>
        </authorList>
    </citation>
    <scope>NUCLEOTIDE SEQUENCE [LARGE SCALE GENOMIC DNA]</scope>
    <source>
        <strain evidence="1">S2_018_000_R2_106</strain>
    </source>
</reference>
<proteinExistence type="predicted"/>
<evidence type="ECO:0000313" key="1">
    <source>
        <dbReference type="EMBL" id="TKW60701.1"/>
    </source>
</evidence>
<sequence>MAKIGLAAELAKQAAQAAREEVAALSGEAPVAAASAPKLWKVPVLSQDFQLDEAVERATLRVAGHYRQALAPQGVDVGLENVPANAEEQAAAEMSQDDPYLQASLREQVSGRLIKAYTTPALLTMFAAQQQATGIVVDGQV</sequence>
<evidence type="ECO:0000313" key="2">
    <source>
        <dbReference type="Proteomes" id="UP000320948"/>
    </source>
</evidence>
<organism evidence="1 2">
    <name type="scientific">Blastochloris viridis</name>
    <name type="common">Rhodopseudomonas viridis</name>
    <dbReference type="NCBI Taxonomy" id="1079"/>
    <lineage>
        <taxon>Bacteria</taxon>
        <taxon>Pseudomonadati</taxon>
        <taxon>Pseudomonadota</taxon>
        <taxon>Alphaproteobacteria</taxon>
        <taxon>Hyphomicrobiales</taxon>
        <taxon>Blastochloridaceae</taxon>
        <taxon>Blastochloris</taxon>
    </lineage>
</organism>
<name>A0A6N4RBT9_BLAVI</name>
<accession>A0A6N4RBT9</accession>
<dbReference type="EMBL" id="VAFM01000002">
    <property type="protein sequence ID" value="TKW60701.1"/>
    <property type="molecule type" value="Genomic_DNA"/>
</dbReference>
<protein>
    <submittedName>
        <fullName evidence="1">Uncharacterized protein</fullName>
    </submittedName>
</protein>